<reference evidence="1 2" key="1">
    <citation type="submission" date="2015-07" db="EMBL/GenBank/DDBJ databases">
        <authorList>
            <person name="Noorani M."/>
        </authorList>
    </citation>
    <scope>NUCLEOTIDE SEQUENCE [LARGE SCALE GENOMIC DNA]</scope>
    <source>
        <strain evidence="1">LMG730</strain>
    </source>
</reference>
<dbReference type="EMBL" id="CXOJ01000018">
    <property type="protein sequence ID" value="CTP85697.1"/>
    <property type="molecule type" value="Genomic_DNA"/>
</dbReference>
<proteinExistence type="predicted"/>
<dbReference type="RefSeq" id="WP_053837611.1">
    <property type="nucleotide sequence ID" value="NZ_CP076251.1"/>
</dbReference>
<evidence type="ECO:0000313" key="2">
    <source>
        <dbReference type="Proteomes" id="UP000045978"/>
    </source>
</evidence>
<organism evidence="1 2">
    <name type="scientific">Xanthomonas graminis pv. phlei</name>
    <dbReference type="NCBI Taxonomy" id="487906"/>
    <lineage>
        <taxon>Bacteria</taxon>
        <taxon>Pseudomonadati</taxon>
        <taxon>Pseudomonadota</taxon>
        <taxon>Gammaproteobacteria</taxon>
        <taxon>Lysobacterales</taxon>
        <taxon>Lysobacteraceae</taxon>
        <taxon>Xanthomonas</taxon>
        <taxon>Xanthomonas translucens group</taxon>
        <taxon>Xanthomonas graminis</taxon>
    </lineage>
</organism>
<sequence>MSFRQLPALGPDGEAYLITEFQDEAQHQQQAQHDAPSRPTLRYELADGRKLIRRGQQFTTTGGELTLTAV</sequence>
<protein>
    <submittedName>
        <fullName evidence="1">Uncharacterized protein</fullName>
    </submittedName>
</protein>
<evidence type="ECO:0000313" key="1">
    <source>
        <dbReference type="EMBL" id="CTP85697.1"/>
    </source>
</evidence>
<accession>A0A0K2ZL67</accession>
<dbReference type="AlphaFoldDB" id="A0A0K2ZL67"/>
<dbReference type="Proteomes" id="UP000045978">
    <property type="component" value="Unassembled WGS sequence"/>
</dbReference>
<gene>
    <name evidence="1" type="ORF">XTPLMG730_1219</name>
</gene>
<name>A0A0K2ZL67_9XANT</name>